<dbReference type="NCBIfam" id="TIGR00043">
    <property type="entry name" value="rRNA maturation RNase YbeY"/>
    <property type="match status" value="1"/>
</dbReference>
<keyword evidence="5 9" id="KW-0479">Metal-binding</keyword>
<feature type="binding site" evidence="9">
    <location>
        <position position="138"/>
    </location>
    <ligand>
        <name>Zn(2+)</name>
        <dbReference type="ChEBI" id="CHEBI:29105"/>
        <note>catalytic</note>
    </ligand>
</feature>
<keyword evidence="7 9" id="KW-0378">Hydrolase</keyword>
<evidence type="ECO:0000256" key="2">
    <source>
        <dbReference type="ARBA" id="ARBA00022517"/>
    </source>
</evidence>
<dbReference type="GO" id="GO:0004222">
    <property type="term" value="F:metalloendopeptidase activity"/>
    <property type="evidence" value="ECO:0007669"/>
    <property type="project" value="InterPro"/>
</dbReference>
<protein>
    <recommendedName>
        <fullName evidence="9">Endoribonuclease YbeY</fullName>
        <ecNumber evidence="9">3.1.-.-</ecNumber>
    </recommendedName>
</protein>
<keyword evidence="11" id="KW-1185">Reference proteome</keyword>
<evidence type="ECO:0000313" key="10">
    <source>
        <dbReference type="EMBL" id="CCH67060.1"/>
    </source>
</evidence>
<sequence>MQVEVCIQSQINQSSKDKLTNLNLYPAGIYPQTWKNWFKTWLEYLQPHIPPAPSYELGVLLTSDEEIQFLNANYRFQNKPTDVLAFATLEVKYPKSEDMLNSMPLSIGDIIISVETAQRQAQKQEHLLLTELAWLATHGLLHLLGWDHHDEYTLQIMFHQQVALLNKVGITIDFDPL</sequence>
<name>M1X2M0_9NOST</name>
<comment type="subcellular location">
    <subcellularLocation>
        <location evidence="9">Cytoplasm</location>
    </subcellularLocation>
</comment>
<keyword evidence="9" id="KW-0963">Cytoplasm</keyword>
<evidence type="ECO:0000256" key="1">
    <source>
        <dbReference type="ARBA" id="ARBA00010875"/>
    </source>
</evidence>
<evidence type="ECO:0000256" key="6">
    <source>
        <dbReference type="ARBA" id="ARBA00022759"/>
    </source>
</evidence>
<dbReference type="HAMAP" id="MF_00009">
    <property type="entry name" value="Endoribonucl_YbeY"/>
    <property type="match status" value="1"/>
</dbReference>
<evidence type="ECO:0000256" key="8">
    <source>
        <dbReference type="ARBA" id="ARBA00022833"/>
    </source>
</evidence>
<comment type="similarity">
    <text evidence="1 9">Belongs to the endoribonuclease YbeY family.</text>
</comment>
<feature type="binding site" evidence="9">
    <location>
        <position position="148"/>
    </location>
    <ligand>
        <name>Zn(2+)</name>
        <dbReference type="ChEBI" id="CHEBI:29105"/>
        <note>catalytic</note>
    </ligand>
</feature>
<dbReference type="PANTHER" id="PTHR46986">
    <property type="entry name" value="ENDORIBONUCLEASE YBEY, CHLOROPLASTIC"/>
    <property type="match status" value="1"/>
</dbReference>
<proteinExistence type="inferred from homology"/>
<keyword evidence="6 9" id="KW-0255">Endonuclease</keyword>
<dbReference type="AlphaFoldDB" id="M1X2M0"/>
<dbReference type="PROSITE" id="PS01306">
    <property type="entry name" value="UPF0054"/>
    <property type="match status" value="1"/>
</dbReference>
<gene>
    <name evidence="9" type="primary">ybeY</name>
    <name evidence="10" type="ORF">RINTHH_9050</name>
</gene>
<evidence type="ECO:0000256" key="5">
    <source>
        <dbReference type="ARBA" id="ARBA00022723"/>
    </source>
</evidence>
<evidence type="ECO:0000256" key="9">
    <source>
        <dbReference type="HAMAP-Rule" id="MF_00009"/>
    </source>
</evidence>
<dbReference type="STRING" id="1165094.RINTHH_9050"/>
<reference evidence="11" key="2">
    <citation type="submission" date="2016-01" db="EMBL/GenBank/DDBJ databases">
        <title>Diatom-associated endosymboitic cyanobacterium lacks core nitrogen metabolism enzymes.</title>
        <authorList>
            <person name="Hilton J.A."/>
            <person name="Foster R.A."/>
            <person name="Tripp H.J."/>
            <person name="Carter B.J."/>
            <person name="Zehr J.P."/>
            <person name="Villareal T.A."/>
        </authorList>
    </citation>
    <scope>NUCLEOTIDE SEQUENCE [LARGE SCALE GENOMIC DNA]</scope>
    <source>
        <strain evidence="11">HH01</strain>
    </source>
</reference>
<feature type="binding site" evidence="9">
    <location>
        <position position="142"/>
    </location>
    <ligand>
        <name>Zn(2+)</name>
        <dbReference type="ChEBI" id="CHEBI:29105"/>
        <note>catalytic</note>
    </ligand>
</feature>
<dbReference type="GO" id="GO:0006364">
    <property type="term" value="P:rRNA processing"/>
    <property type="evidence" value="ECO:0007669"/>
    <property type="project" value="UniProtKB-UniRule"/>
</dbReference>
<keyword evidence="4 9" id="KW-0540">Nuclease</keyword>
<evidence type="ECO:0000256" key="3">
    <source>
        <dbReference type="ARBA" id="ARBA00022552"/>
    </source>
</evidence>
<dbReference type="Proteomes" id="UP000053051">
    <property type="component" value="Unassembled WGS sequence"/>
</dbReference>
<keyword evidence="2 9" id="KW-0690">Ribosome biogenesis</keyword>
<evidence type="ECO:0000313" key="11">
    <source>
        <dbReference type="Proteomes" id="UP000053051"/>
    </source>
</evidence>
<dbReference type="Gene3D" id="3.40.390.30">
    <property type="entry name" value="Metalloproteases ('zincins'), catalytic domain"/>
    <property type="match status" value="1"/>
</dbReference>
<evidence type="ECO:0000256" key="7">
    <source>
        <dbReference type="ARBA" id="ARBA00022801"/>
    </source>
</evidence>
<dbReference type="PANTHER" id="PTHR46986:SF1">
    <property type="entry name" value="ENDORIBONUCLEASE YBEY, CHLOROPLASTIC"/>
    <property type="match status" value="1"/>
</dbReference>
<dbReference type="OrthoDB" id="9807740at2"/>
<dbReference type="EC" id="3.1.-.-" evidence="9"/>
<dbReference type="RefSeq" id="WP_008233190.1">
    <property type="nucleotide sequence ID" value="NZ_CAIY01000033.1"/>
</dbReference>
<comment type="function">
    <text evidence="9">Single strand-specific metallo-endoribonuclease involved in late-stage 70S ribosome quality control and in maturation of the 3' terminus of the 16S rRNA.</text>
</comment>
<keyword evidence="3 9" id="KW-0698">rRNA processing</keyword>
<dbReference type="Pfam" id="PF02130">
    <property type="entry name" value="YbeY"/>
    <property type="match status" value="1"/>
</dbReference>
<dbReference type="InterPro" id="IPR020549">
    <property type="entry name" value="YbeY_CS"/>
</dbReference>
<dbReference type="InterPro" id="IPR023091">
    <property type="entry name" value="MetalPrtase_cat_dom_sf_prd"/>
</dbReference>
<dbReference type="InterPro" id="IPR002036">
    <property type="entry name" value="YbeY"/>
</dbReference>
<dbReference type="GO" id="GO:0004521">
    <property type="term" value="F:RNA endonuclease activity"/>
    <property type="evidence" value="ECO:0007669"/>
    <property type="project" value="UniProtKB-UniRule"/>
</dbReference>
<dbReference type="GO" id="GO:0005737">
    <property type="term" value="C:cytoplasm"/>
    <property type="evidence" value="ECO:0007669"/>
    <property type="project" value="UniProtKB-SubCell"/>
</dbReference>
<keyword evidence="8 9" id="KW-0862">Zinc</keyword>
<organism evidence="10 11">
    <name type="scientific">Richelia intracellularis HH01</name>
    <dbReference type="NCBI Taxonomy" id="1165094"/>
    <lineage>
        <taxon>Bacteria</taxon>
        <taxon>Bacillati</taxon>
        <taxon>Cyanobacteriota</taxon>
        <taxon>Cyanophyceae</taxon>
        <taxon>Nostocales</taxon>
        <taxon>Nostocaceae</taxon>
        <taxon>Richelia</taxon>
    </lineage>
</organism>
<comment type="caution">
    <text evidence="10">The sequence shown here is derived from an EMBL/GenBank/DDBJ whole genome shotgun (WGS) entry which is preliminary data.</text>
</comment>
<dbReference type="GO" id="GO:0008270">
    <property type="term" value="F:zinc ion binding"/>
    <property type="evidence" value="ECO:0007669"/>
    <property type="project" value="UniProtKB-UniRule"/>
</dbReference>
<dbReference type="EMBL" id="CAIY01000033">
    <property type="protein sequence ID" value="CCH67060.1"/>
    <property type="molecule type" value="Genomic_DNA"/>
</dbReference>
<comment type="cofactor">
    <cofactor evidence="9">
        <name>Zn(2+)</name>
        <dbReference type="ChEBI" id="CHEBI:29105"/>
    </cofactor>
    <text evidence="9">Binds 1 zinc ion.</text>
</comment>
<dbReference type="SUPFAM" id="SSF55486">
    <property type="entry name" value="Metalloproteases ('zincins'), catalytic domain"/>
    <property type="match status" value="1"/>
</dbReference>
<reference evidence="10 11" key="1">
    <citation type="submission" date="2012-05" db="EMBL/GenBank/DDBJ databases">
        <authorList>
            <person name="Hilton J."/>
        </authorList>
    </citation>
    <scope>NUCLEOTIDE SEQUENCE [LARGE SCALE GENOMIC DNA]</scope>
    <source>
        <strain evidence="10 11">HH01</strain>
    </source>
</reference>
<accession>M1X2M0</accession>
<evidence type="ECO:0000256" key="4">
    <source>
        <dbReference type="ARBA" id="ARBA00022722"/>
    </source>
</evidence>